<protein>
    <submittedName>
        <fullName evidence="2">Putative ixodes 10 kDa peptide protein</fullName>
    </submittedName>
</protein>
<name>A0A0K8R715_IXORI</name>
<reference evidence="2" key="1">
    <citation type="submission" date="2012-12" db="EMBL/GenBank/DDBJ databases">
        <title>Identification and characterization of a phenylalanine ammonia-lyase gene family in Isatis indigotica Fort.</title>
        <authorList>
            <person name="Liu Q."/>
            <person name="Chen J."/>
            <person name="Zhou X."/>
            <person name="Di P."/>
            <person name="Xiao Y."/>
            <person name="Xuan H."/>
            <person name="Zhang L."/>
            <person name="Chen W."/>
        </authorList>
    </citation>
    <scope>NUCLEOTIDE SEQUENCE</scope>
    <source>
        <tissue evidence="2">Salivary gland</tissue>
    </source>
</reference>
<feature type="transmembrane region" description="Helical" evidence="1">
    <location>
        <begin position="6"/>
        <end position="26"/>
    </location>
</feature>
<dbReference type="EMBL" id="GADI01007170">
    <property type="protein sequence ID" value="JAA66638.1"/>
    <property type="molecule type" value="mRNA"/>
</dbReference>
<sequence>MEPLMLLAMFAQVFGSFLFSFIPSLLPCFRDTDSTLVGHVTNSSGSSLSKVSHGEITVFAIPAGRTANQILKPICSSKAGRI</sequence>
<accession>A0A0K8R715</accession>
<keyword evidence="1" id="KW-0812">Transmembrane</keyword>
<keyword evidence="1" id="KW-0472">Membrane</keyword>
<organism evidence="2">
    <name type="scientific">Ixodes ricinus</name>
    <name type="common">Common tick</name>
    <name type="synonym">Acarus ricinus</name>
    <dbReference type="NCBI Taxonomy" id="34613"/>
    <lineage>
        <taxon>Eukaryota</taxon>
        <taxon>Metazoa</taxon>
        <taxon>Ecdysozoa</taxon>
        <taxon>Arthropoda</taxon>
        <taxon>Chelicerata</taxon>
        <taxon>Arachnida</taxon>
        <taxon>Acari</taxon>
        <taxon>Parasitiformes</taxon>
        <taxon>Ixodida</taxon>
        <taxon>Ixodoidea</taxon>
        <taxon>Ixodidae</taxon>
        <taxon>Ixodinae</taxon>
        <taxon>Ixodes</taxon>
    </lineage>
</organism>
<keyword evidence="1" id="KW-1133">Transmembrane helix</keyword>
<dbReference type="AlphaFoldDB" id="A0A0K8R715"/>
<proteinExistence type="evidence at transcript level"/>
<evidence type="ECO:0000313" key="2">
    <source>
        <dbReference type="EMBL" id="JAA66638.1"/>
    </source>
</evidence>
<evidence type="ECO:0000256" key="1">
    <source>
        <dbReference type="SAM" id="Phobius"/>
    </source>
</evidence>